<protein>
    <recommendedName>
        <fullName evidence="14">BTB domain-containing protein</fullName>
    </recommendedName>
</protein>
<evidence type="ECO:0000256" key="5">
    <source>
        <dbReference type="ARBA" id="ARBA00022826"/>
    </source>
</evidence>
<evidence type="ECO:0000256" key="12">
    <source>
        <dbReference type="SAM" id="MobiDB-lite"/>
    </source>
</evidence>
<dbReference type="InterPro" id="IPR003974">
    <property type="entry name" value="K_chnl_volt-dep_Kv3"/>
</dbReference>
<dbReference type="Pfam" id="PF00520">
    <property type="entry name" value="Ion_trans"/>
    <property type="match status" value="1"/>
</dbReference>
<comment type="subcellular location">
    <subcellularLocation>
        <location evidence="1">Membrane</location>
        <topology evidence="1">Multi-pass membrane protein</topology>
    </subcellularLocation>
</comment>
<dbReference type="SMART" id="SM00225">
    <property type="entry name" value="BTB"/>
    <property type="match status" value="1"/>
</dbReference>
<keyword evidence="5" id="KW-0631">Potassium channel</keyword>
<keyword evidence="3" id="KW-0633">Potassium transport</keyword>
<feature type="transmembrane region" description="Helical" evidence="13">
    <location>
        <begin position="362"/>
        <end position="379"/>
    </location>
</feature>
<feature type="transmembrane region" description="Helical" evidence="13">
    <location>
        <begin position="281"/>
        <end position="301"/>
    </location>
</feature>
<dbReference type="SUPFAM" id="SSF81324">
    <property type="entry name" value="Voltage-gated potassium channels"/>
    <property type="match status" value="1"/>
</dbReference>
<feature type="transmembrane region" description="Helical" evidence="13">
    <location>
        <begin position="254"/>
        <end position="275"/>
    </location>
</feature>
<dbReference type="PRINTS" id="PR01491">
    <property type="entry name" value="KVCHANNEL"/>
</dbReference>
<dbReference type="PRINTS" id="PR00169">
    <property type="entry name" value="KCHANNEL"/>
</dbReference>
<keyword evidence="4 13" id="KW-0812">Transmembrane</keyword>
<evidence type="ECO:0000313" key="16">
    <source>
        <dbReference type="Proteomes" id="UP001217089"/>
    </source>
</evidence>
<accession>A0ABQ9F311</accession>
<reference evidence="15 16" key="1">
    <citation type="submission" date="2022-12" db="EMBL/GenBank/DDBJ databases">
        <title>Chromosome-level genome of Tegillarca granosa.</title>
        <authorList>
            <person name="Kim J."/>
        </authorList>
    </citation>
    <scope>NUCLEOTIDE SEQUENCE [LARGE SCALE GENOMIC DNA]</scope>
    <source>
        <strain evidence="15">Teg-2019</strain>
        <tissue evidence="15">Adductor muscle</tissue>
    </source>
</reference>
<dbReference type="PRINTS" id="PR01498">
    <property type="entry name" value="SHAWCHANNEL"/>
</dbReference>
<evidence type="ECO:0000256" key="1">
    <source>
        <dbReference type="ARBA" id="ARBA00004141"/>
    </source>
</evidence>
<dbReference type="PANTHER" id="PTHR11537">
    <property type="entry name" value="VOLTAGE-GATED POTASSIUM CHANNEL"/>
    <property type="match status" value="1"/>
</dbReference>
<keyword evidence="7" id="KW-0630">Potassium</keyword>
<feature type="compositionally biased region" description="Basic and acidic residues" evidence="12">
    <location>
        <begin position="453"/>
        <end position="466"/>
    </location>
</feature>
<dbReference type="Gene3D" id="1.10.287.70">
    <property type="match status" value="1"/>
</dbReference>
<keyword evidence="8 13" id="KW-1133">Transmembrane helix</keyword>
<keyword evidence="6" id="KW-0851">Voltage-gated channel</keyword>
<feature type="transmembrane region" description="Helical" evidence="13">
    <location>
        <begin position="221"/>
        <end position="242"/>
    </location>
</feature>
<sequence>MDTVRLNIGGTIFETSRKTLEVFPETKLANLKTNDSAYNKNKDYYFFDRNPELFNNILDFYRNGSLHFSENICFASIQQELEFWEIPIERISPCCMKVYYKYDSNLHLHEEIEKELSQNFMDYDKLECQRSPFVRFKRNVWLFFDQPHSSLAAKIYSYVFLLLVIVSFIAYAMGSIERWRVQYISDEEIAYVKNNATSLPGLFVLLDFNNPKLMMFLTTRIIDPLIIIRSACRIFFVIDFLFHFSFCPRKCAFFLNGMNLLDLVLVIAMGVNFGIDQNPNILLTSQAAAIAYSIFHTINFLRILRIFRLLKQSNGLRVLLMALTSSIKPLFLLLVTFFLASIFFGNFVFYAELFVPDTFPNVFVGIWWAIITMTTVGYGDNYPKSPFGCVVGSLCATCGILLLSLPVAMVASSFSEYFNISTNREKMLKLRKERLNSSNKPGKSSQVWPIELTESREMHDLKGNKQ</sequence>
<evidence type="ECO:0000256" key="3">
    <source>
        <dbReference type="ARBA" id="ARBA00022538"/>
    </source>
</evidence>
<evidence type="ECO:0000256" key="7">
    <source>
        <dbReference type="ARBA" id="ARBA00022958"/>
    </source>
</evidence>
<dbReference type="CDD" id="cd18317">
    <property type="entry name" value="BTB_POZ_Kv"/>
    <property type="match status" value="1"/>
</dbReference>
<name>A0ABQ9F311_TEGGR</name>
<dbReference type="EMBL" id="JARBDR010000492">
    <property type="protein sequence ID" value="KAJ8311781.1"/>
    <property type="molecule type" value="Genomic_DNA"/>
</dbReference>
<feature type="domain" description="BTB" evidence="14">
    <location>
        <begin position="2"/>
        <end position="101"/>
    </location>
</feature>
<evidence type="ECO:0000256" key="13">
    <source>
        <dbReference type="SAM" id="Phobius"/>
    </source>
</evidence>
<keyword evidence="11" id="KW-0407">Ion channel</keyword>
<evidence type="ECO:0000256" key="11">
    <source>
        <dbReference type="ARBA" id="ARBA00023303"/>
    </source>
</evidence>
<dbReference type="InterPro" id="IPR005821">
    <property type="entry name" value="Ion_trans_dom"/>
</dbReference>
<feature type="compositionally biased region" description="Polar residues" evidence="12">
    <location>
        <begin position="436"/>
        <end position="447"/>
    </location>
</feature>
<dbReference type="InterPro" id="IPR027359">
    <property type="entry name" value="Volt_channel_dom_sf"/>
</dbReference>
<keyword evidence="16" id="KW-1185">Reference proteome</keyword>
<dbReference type="InterPro" id="IPR003968">
    <property type="entry name" value="K_chnl_volt-dep_Kv"/>
</dbReference>
<keyword evidence="2" id="KW-0813">Transport</keyword>
<dbReference type="Pfam" id="PF02214">
    <property type="entry name" value="BTB_2"/>
    <property type="match status" value="1"/>
</dbReference>
<feature type="transmembrane region" description="Helical" evidence="13">
    <location>
        <begin position="391"/>
        <end position="414"/>
    </location>
</feature>
<gene>
    <name evidence="15" type="ORF">KUTeg_010662</name>
</gene>
<organism evidence="15 16">
    <name type="scientific">Tegillarca granosa</name>
    <name type="common">Malaysian cockle</name>
    <name type="synonym">Anadara granosa</name>
    <dbReference type="NCBI Taxonomy" id="220873"/>
    <lineage>
        <taxon>Eukaryota</taxon>
        <taxon>Metazoa</taxon>
        <taxon>Spiralia</taxon>
        <taxon>Lophotrochozoa</taxon>
        <taxon>Mollusca</taxon>
        <taxon>Bivalvia</taxon>
        <taxon>Autobranchia</taxon>
        <taxon>Pteriomorphia</taxon>
        <taxon>Arcoida</taxon>
        <taxon>Arcoidea</taxon>
        <taxon>Arcidae</taxon>
        <taxon>Tegillarca</taxon>
    </lineage>
</organism>
<dbReference type="InterPro" id="IPR028325">
    <property type="entry name" value="VG_K_chnl"/>
</dbReference>
<dbReference type="InterPro" id="IPR011333">
    <property type="entry name" value="SKP1/BTB/POZ_sf"/>
</dbReference>
<dbReference type="InterPro" id="IPR003131">
    <property type="entry name" value="T1-type_BTB"/>
</dbReference>
<evidence type="ECO:0000256" key="2">
    <source>
        <dbReference type="ARBA" id="ARBA00022448"/>
    </source>
</evidence>
<keyword evidence="9" id="KW-0406">Ion transport</keyword>
<dbReference type="InterPro" id="IPR000210">
    <property type="entry name" value="BTB/POZ_dom"/>
</dbReference>
<dbReference type="SUPFAM" id="SSF54695">
    <property type="entry name" value="POZ domain"/>
    <property type="match status" value="1"/>
</dbReference>
<evidence type="ECO:0000259" key="14">
    <source>
        <dbReference type="SMART" id="SM00225"/>
    </source>
</evidence>
<feature type="transmembrane region" description="Helical" evidence="13">
    <location>
        <begin position="155"/>
        <end position="173"/>
    </location>
</feature>
<feature type="region of interest" description="Disordered" evidence="12">
    <location>
        <begin position="434"/>
        <end position="466"/>
    </location>
</feature>
<evidence type="ECO:0000256" key="10">
    <source>
        <dbReference type="ARBA" id="ARBA00023136"/>
    </source>
</evidence>
<evidence type="ECO:0000256" key="6">
    <source>
        <dbReference type="ARBA" id="ARBA00022882"/>
    </source>
</evidence>
<evidence type="ECO:0000256" key="8">
    <source>
        <dbReference type="ARBA" id="ARBA00022989"/>
    </source>
</evidence>
<feature type="transmembrane region" description="Helical" evidence="13">
    <location>
        <begin position="330"/>
        <end position="350"/>
    </location>
</feature>
<dbReference type="Proteomes" id="UP001217089">
    <property type="component" value="Unassembled WGS sequence"/>
</dbReference>
<dbReference type="Gene3D" id="1.20.120.350">
    <property type="entry name" value="Voltage-gated potassium channels. Chain C"/>
    <property type="match status" value="1"/>
</dbReference>
<comment type="caution">
    <text evidence="15">The sequence shown here is derived from an EMBL/GenBank/DDBJ whole genome shotgun (WGS) entry which is preliminary data.</text>
</comment>
<evidence type="ECO:0000256" key="4">
    <source>
        <dbReference type="ARBA" id="ARBA00022692"/>
    </source>
</evidence>
<dbReference type="Gene3D" id="3.30.710.10">
    <property type="entry name" value="Potassium Channel Kv1.1, Chain A"/>
    <property type="match status" value="1"/>
</dbReference>
<proteinExistence type="predicted"/>
<keyword evidence="10 13" id="KW-0472">Membrane</keyword>
<dbReference type="PANTHER" id="PTHR11537:SF254">
    <property type="entry name" value="POTASSIUM VOLTAGE-GATED CHANNEL PROTEIN SHAB"/>
    <property type="match status" value="1"/>
</dbReference>
<evidence type="ECO:0000256" key="9">
    <source>
        <dbReference type="ARBA" id="ARBA00023065"/>
    </source>
</evidence>
<evidence type="ECO:0000313" key="15">
    <source>
        <dbReference type="EMBL" id="KAJ8311781.1"/>
    </source>
</evidence>